<dbReference type="AlphaFoldDB" id="A0A9K3CNR6"/>
<gene>
    <name evidence="2" type="ORF">KIPB_000614</name>
</gene>
<dbReference type="PANTHER" id="PTHR46801">
    <property type="entry name" value="OS06G0309200 PROTEIN"/>
    <property type="match status" value="1"/>
</dbReference>
<protein>
    <recommendedName>
        <fullName evidence="1">Lipid-binding serum glycoprotein C-terminal domain-containing protein</fullName>
    </recommendedName>
</protein>
<dbReference type="GO" id="GO:0008289">
    <property type="term" value="F:lipid binding"/>
    <property type="evidence" value="ECO:0007669"/>
    <property type="project" value="InterPro"/>
</dbReference>
<name>A0A9K3CNR6_9EUKA</name>
<dbReference type="Gene3D" id="3.15.20.10">
    <property type="entry name" value="Bactericidal permeability-increasing protein, domain 2"/>
    <property type="match status" value="1"/>
</dbReference>
<dbReference type="SUPFAM" id="SSF55394">
    <property type="entry name" value="Bactericidal permeability-increasing protein, BPI"/>
    <property type="match status" value="2"/>
</dbReference>
<evidence type="ECO:0000313" key="2">
    <source>
        <dbReference type="EMBL" id="GIQ79907.1"/>
    </source>
</evidence>
<reference evidence="2 3" key="1">
    <citation type="journal article" date="2018" name="PLoS ONE">
        <title>The draft genome of Kipferlia bialata reveals reductive genome evolution in fornicate parasites.</title>
        <authorList>
            <person name="Tanifuji G."/>
            <person name="Takabayashi S."/>
            <person name="Kume K."/>
            <person name="Takagi M."/>
            <person name="Nakayama T."/>
            <person name="Kamikawa R."/>
            <person name="Inagaki Y."/>
            <person name="Hashimoto T."/>
        </authorList>
    </citation>
    <scope>NUCLEOTIDE SEQUENCE [LARGE SCALE GENOMIC DNA]</scope>
    <source>
        <strain evidence="2">NY0173</strain>
    </source>
</reference>
<proteinExistence type="predicted"/>
<dbReference type="InterPro" id="IPR017943">
    <property type="entry name" value="Bactericidal_perm-incr_a/b_dom"/>
</dbReference>
<sequence>MMQLVEQYFWMIPFPDVEETLDLLVTKVHMSISAIDPSSVDVGTETVTLQEGEATIALDGLSFSYSFDWEYDEIGWPYIHDGGTGTVTVSDVSASGALDFGLDTKCSSVTAEISDFSMDLAGKIKVHLDGGASALYNVVLNTLLDVLDSVFTALFEDNVADIVSLAIDEQFASMTDFIHTDMYGDYVTDFRLTDTPLVYDTYLELFMHGWEYPLDTYDAPLEDVPQFPDTILQKDMQVSLSRHAINRTFTVHIADNLFTGTVKPSNLSNPSLGVLLTTEYYQAIMPNLYAKYPDRSLSATLTATGDSDTEVLPSGLLVTAAVSVTVSVLSEGGEEIAEASVVSMSGTLGMACQVSISMANHWQIATSGWSPYNWTFTLDNSKYDQFDPNNYMLMSSYAALEQYGVAPFMEYRSHYDAINLPMYSRCVGFNEDTTIVRYQDDAALIGFDVQKVPYPDC</sequence>
<evidence type="ECO:0000313" key="3">
    <source>
        <dbReference type="Proteomes" id="UP000265618"/>
    </source>
</evidence>
<feature type="domain" description="Lipid-binding serum glycoprotein C-terminal" evidence="1">
    <location>
        <begin position="239"/>
        <end position="387"/>
    </location>
</feature>
<dbReference type="InterPro" id="IPR001124">
    <property type="entry name" value="Lipid-bd_serum_glycop_C"/>
</dbReference>
<dbReference type="InterPro" id="IPR045897">
    <property type="entry name" value="BPI/LBP_pln"/>
</dbReference>
<dbReference type="PANTHER" id="PTHR46801:SF2">
    <property type="entry name" value="LIPOPOLYSACCHARIDE-BINDING PROTEIN"/>
    <property type="match status" value="1"/>
</dbReference>
<keyword evidence="3" id="KW-1185">Reference proteome</keyword>
<dbReference type="Pfam" id="PF02886">
    <property type="entry name" value="LBP_BPI_CETP_C"/>
    <property type="match status" value="1"/>
</dbReference>
<comment type="caution">
    <text evidence="2">The sequence shown here is derived from an EMBL/GenBank/DDBJ whole genome shotgun (WGS) entry which is preliminary data.</text>
</comment>
<dbReference type="EMBL" id="BDIP01000075">
    <property type="protein sequence ID" value="GIQ79907.1"/>
    <property type="molecule type" value="Genomic_DNA"/>
</dbReference>
<dbReference type="OrthoDB" id="10255543at2759"/>
<evidence type="ECO:0000259" key="1">
    <source>
        <dbReference type="Pfam" id="PF02886"/>
    </source>
</evidence>
<dbReference type="Gene3D" id="3.15.10.10">
    <property type="entry name" value="Bactericidal permeability-increasing protein, domain 1"/>
    <property type="match status" value="1"/>
</dbReference>
<organism evidence="2 3">
    <name type="scientific">Kipferlia bialata</name>
    <dbReference type="NCBI Taxonomy" id="797122"/>
    <lineage>
        <taxon>Eukaryota</taxon>
        <taxon>Metamonada</taxon>
        <taxon>Carpediemonas-like organisms</taxon>
        <taxon>Kipferlia</taxon>
    </lineage>
</organism>
<dbReference type="Proteomes" id="UP000265618">
    <property type="component" value="Unassembled WGS sequence"/>
</dbReference>
<accession>A0A9K3CNR6</accession>